<evidence type="ECO:0000256" key="2">
    <source>
        <dbReference type="ARBA" id="ARBA00022692"/>
    </source>
</evidence>
<keyword evidence="4 5" id="KW-0472">Membrane</keyword>
<evidence type="ECO:0000313" key="7">
    <source>
        <dbReference type="Proteomes" id="UP000240708"/>
    </source>
</evidence>
<dbReference type="EMBL" id="PYGF01000002">
    <property type="protein sequence ID" value="PSL06544.1"/>
    <property type="molecule type" value="Genomic_DNA"/>
</dbReference>
<evidence type="ECO:0000256" key="5">
    <source>
        <dbReference type="SAM" id="Phobius"/>
    </source>
</evidence>
<comment type="subcellular location">
    <subcellularLocation>
        <location evidence="1">Membrane</location>
        <topology evidence="1">Multi-pass membrane protein</topology>
    </subcellularLocation>
</comment>
<evidence type="ECO:0000256" key="3">
    <source>
        <dbReference type="ARBA" id="ARBA00022989"/>
    </source>
</evidence>
<keyword evidence="7" id="KW-1185">Reference proteome</keyword>
<comment type="caution">
    <text evidence="6">The sequence shown here is derived from an EMBL/GenBank/DDBJ whole genome shotgun (WGS) entry which is preliminary data.</text>
</comment>
<feature type="transmembrane region" description="Helical" evidence="5">
    <location>
        <begin position="94"/>
        <end position="112"/>
    </location>
</feature>
<dbReference type="GO" id="GO:0016020">
    <property type="term" value="C:membrane"/>
    <property type="evidence" value="ECO:0007669"/>
    <property type="project" value="UniProtKB-SubCell"/>
</dbReference>
<keyword evidence="3 5" id="KW-1133">Transmembrane helix</keyword>
<protein>
    <submittedName>
        <fullName evidence="6">Holin family protein</fullName>
    </submittedName>
</protein>
<reference evidence="6 7" key="1">
    <citation type="submission" date="2018-03" db="EMBL/GenBank/DDBJ databases">
        <title>Genomic Encyclopedia of Archaeal and Bacterial Type Strains, Phase II (KMG-II): from individual species to whole genera.</title>
        <authorList>
            <person name="Goeker M."/>
        </authorList>
    </citation>
    <scope>NUCLEOTIDE SEQUENCE [LARGE SCALE GENOMIC DNA]</scope>
    <source>
        <strain evidence="6 7">DSM 28057</strain>
    </source>
</reference>
<evidence type="ECO:0000313" key="6">
    <source>
        <dbReference type="EMBL" id="PSL06544.1"/>
    </source>
</evidence>
<evidence type="ECO:0000256" key="1">
    <source>
        <dbReference type="ARBA" id="ARBA00004141"/>
    </source>
</evidence>
<feature type="transmembrane region" description="Helical" evidence="5">
    <location>
        <begin position="36"/>
        <end position="66"/>
    </location>
</feature>
<accession>A0A2P8EAQ9</accession>
<evidence type="ECO:0000256" key="4">
    <source>
        <dbReference type="ARBA" id="ARBA00023136"/>
    </source>
</evidence>
<organism evidence="6 7">
    <name type="scientific">Cecembia rubra</name>
    <dbReference type="NCBI Taxonomy" id="1485585"/>
    <lineage>
        <taxon>Bacteria</taxon>
        <taxon>Pseudomonadati</taxon>
        <taxon>Bacteroidota</taxon>
        <taxon>Cytophagia</taxon>
        <taxon>Cytophagales</taxon>
        <taxon>Cyclobacteriaceae</taxon>
        <taxon>Cecembia</taxon>
    </lineage>
</organism>
<dbReference type="Pfam" id="PF05105">
    <property type="entry name" value="Phage_holin_4_1"/>
    <property type="match status" value="1"/>
</dbReference>
<feature type="transmembrane region" description="Helical" evidence="5">
    <location>
        <begin position="124"/>
        <end position="143"/>
    </location>
</feature>
<sequence>MRAFLVYLLNSFNYNSWGQLLKSLAPSLKYDLTQTIMIVSALSALVTRLFGIDWVAFLFLLLSFFVELRTGIKASQIKGEPFESKRLSRFSFKVLQYLIIIGLPHLFAISYYNMGRMMAYEVFSWIHLFLCTQIVLEIIVSIAENMAVIRGKEKSHWINELKDKINRVWK</sequence>
<dbReference type="RefSeq" id="WP_170068989.1">
    <property type="nucleotide sequence ID" value="NZ_PYGF01000002.1"/>
</dbReference>
<dbReference type="Proteomes" id="UP000240708">
    <property type="component" value="Unassembled WGS sequence"/>
</dbReference>
<dbReference type="AlphaFoldDB" id="A0A2P8EAQ9"/>
<proteinExistence type="predicted"/>
<keyword evidence="2 5" id="KW-0812">Transmembrane</keyword>
<name>A0A2P8EAQ9_9BACT</name>
<gene>
    <name evidence="6" type="ORF">CLV48_102361</name>
</gene>
<dbReference type="InterPro" id="IPR006480">
    <property type="entry name" value="Phage_holin_4_1"/>
</dbReference>